<dbReference type="GO" id="GO:0006617">
    <property type="term" value="P:SRP-dependent cotranslational protein targeting to membrane, signal sequence recognition"/>
    <property type="evidence" value="ECO:0007669"/>
    <property type="project" value="TreeGrafter"/>
</dbReference>
<dbReference type="InterPro" id="IPR002778">
    <property type="entry name" value="Signal_recog_particle_SRP19"/>
</dbReference>
<evidence type="ECO:0000256" key="3">
    <source>
        <dbReference type="ARBA" id="ARBA00023135"/>
    </source>
</evidence>
<organism evidence="5">
    <name type="scientific">hydrocarbon metagenome</name>
    <dbReference type="NCBI Taxonomy" id="938273"/>
    <lineage>
        <taxon>unclassified sequences</taxon>
        <taxon>metagenomes</taxon>
        <taxon>ecological metagenomes</taxon>
    </lineage>
</organism>
<reference evidence="5" key="1">
    <citation type="journal article" date="2015" name="Proc. Natl. Acad. Sci. U.S.A.">
        <title>Networks of energetic and metabolic interactions define dynamics in microbial communities.</title>
        <authorList>
            <person name="Embree M."/>
            <person name="Liu J.K."/>
            <person name="Al-Bassam M.M."/>
            <person name="Zengler K."/>
        </authorList>
    </citation>
    <scope>NUCLEOTIDE SEQUENCE</scope>
</reference>
<evidence type="ECO:0000256" key="2">
    <source>
        <dbReference type="ARBA" id="ARBA00022490"/>
    </source>
</evidence>
<evidence type="ECO:0000313" key="5">
    <source>
        <dbReference type="EMBL" id="KUG14574.1"/>
    </source>
</evidence>
<keyword evidence="3" id="KW-0733">Signal recognition particle</keyword>
<dbReference type="PANTHER" id="PTHR17453:SF0">
    <property type="entry name" value="SIGNAL RECOGNITION PARTICLE 19 KDA PROTEIN"/>
    <property type="match status" value="1"/>
</dbReference>
<keyword evidence="4" id="KW-0687">Ribonucleoprotein</keyword>
<evidence type="ECO:0000256" key="4">
    <source>
        <dbReference type="ARBA" id="ARBA00023274"/>
    </source>
</evidence>
<name>A0A0W8F1G4_9ZZZZ</name>
<dbReference type="Gene3D" id="3.30.56.30">
    <property type="entry name" value="Signal recognition particle, SRP19-like subunit"/>
    <property type="match status" value="1"/>
</dbReference>
<dbReference type="GO" id="GO:0005786">
    <property type="term" value="C:signal recognition particle, endoplasmic reticulum targeting"/>
    <property type="evidence" value="ECO:0007669"/>
    <property type="project" value="UniProtKB-KW"/>
</dbReference>
<dbReference type="InterPro" id="IPR022938">
    <property type="entry name" value="SRP19_arc-type"/>
</dbReference>
<dbReference type="InterPro" id="IPR036521">
    <property type="entry name" value="SRP19-like_sf"/>
</dbReference>
<protein>
    <submittedName>
        <fullName evidence="5">Signal recognition particle 19 kDa protein (Srp19)</fullName>
    </submittedName>
</protein>
<sequence length="98" mass="11571">MKDEMKGERVLYPCYFNAGLTRQQGRRIPRSRAVKDPALPDIERAVKRCGVRYRIEQKSHPAYWWKHEGRIVVSWSQVKEQLLKKVAANLEVKHAVKR</sequence>
<proteinExistence type="inferred from homology"/>
<accession>A0A0W8F1G4</accession>
<dbReference type="AlphaFoldDB" id="A0A0W8F1G4"/>
<dbReference type="HAMAP" id="MF_00305">
    <property type="entry name" value="SRP19"/>
    <property type="match status" value="1"/>
</dbReference>
<dbReference type="Pfam" id="PF01922">
    <property type="entry name" value="SRP19"/>
    <property type="match status" value="1"/>
</dbReference>
<keyword evidence="2" id="KW-0963">Cytoplasm</keyword>
<dbReference type="GO" id="GO:0008312">
    <property type="term" value="F:7S RNA binding"/>
    <property type="evidence" value="ECO:0007669"/>
    <property type="project" value="InterPro"/>
</dbReference>
<dbReference type="EMBL" id="LNQE01001642">
    <property type="protein sequence ID" value="KUG14574.1"/>
    <property type="molecule type" value="Genomic_DNA"/>
</dbReference>
<comment type="subcellular location">
    <subcellularLocation>
        <location evidence="1">Cytoplasm</location>
    </subcellularLocation>
</comment>
<dbReference type="PANTHER" id="PTHR17453">
    <property type="entry name" value="SIGNAL RECOGNITION PARTICLE 19 KD PROTEIN"/>
    <property type="match status" value="1"/>
</dbReference>
<dbReference type="SUPFAM" id="SSF69695">
    <property type="entry name" value="SRP19"/>
    <property type="match status" value="1"/>
</dbReference>
<comment type="caution">
    <text evidence="5">The sequence shown here is derived from an EMBL/GenBank/DDBJ whole genome shotgun (WGS) entry which is preliminary data.</text>
</comment>
<gene>
    <name evidence="5" type="ORF">ASZ90_015798</name>
</gene>
<evidence type="ECO:0000256" key="1">
    <source>
        <dbReference type="ARBA" id="ARBA00004496"/>
    </source>
</evidence>